<protein>
    <submittedName>
        <fullName evidence="2">Glycosyltransferase family 2 protein</fullName>
    </submittedName>
</protein>
<sequence>MPRTTIITPVYNGAALLAETIASILAQDDSDFEYLIVDDGSTDASMEIANAAAAQDARIRVLQMPRNSGGPAGPRNLGIREAGADWVAFCDADDLWAPSKLRLQHDLAGRVEASIYGVTLQNFNHGDTIEPLAAPVGTPESDIIPISRMLVKNWIGLSGAMVPKALFHTVGFFNEERAYAAVEDYDMWLRLMGTTGLPAVKLKAPLVHYRILPGSISRNKFKHLVKVMRVQQAYFESKGQGTQFRITLPARILRYAAVSIVTRIFIGKL</sequence>
<dbReference type="Pfam" id="PF00535">
    <property type="entry name" value="Glycos_transf_2"/>
    <property type="match status" value="1"/>
</dbReference>
<evidence type="ECO:0000259" key="1">
    <source>
        <dbReference type="Pfam" id="PF00535"/>
    </source>
</evidence>
<dbReference type="InterPro" id="IPR029044">
    <property type="entry name" value="Nucleotide-diphossugar_trans"/>
</dbReference>
<evidence type="ECO:0000313" key="2">
    <source>
        <dbReference type="EMBL" id="MCY0093043.1"/>
    </source>
</evidence>
<dbReference type="Gene3D" id="3.90.550.10">
    <property type="entry name" value="Spore Coat Polysaccharide Biosynthesis Protein SpsA, Chain A"/>
    <property type="match status" value="1"/>
</dbReference>
<evidence type="ECO:0000313" key="3">
    <source>
        <dbReference type="Proteomes" id="UP001081283"/>
    </source>
</evidence>
<dbReference type="InterPro" id="IPR001173">
    <property type="entry name" value="Glyco_trans_2-like"/>
</dbReference>
<dbReference type="EMBL" id="JAOVZQ010000001">
    <property type="protein sequence ID" value="MCY0093043.1"/>
    <property type="molecule type" value="Genomic_DNA"/>
</dbReference>
<dbReference type="PANTHER" id="PTHR22916">
    <property type="entry name" value="GLYCOSYLTRANSFERASE"/>
    <property type="match status" value="1"/>
</dbReference>
<dbReference type="SUPFAM" id="SSF53448">
    <property type="entry name" value="Nucleotide-diphospho-sugar transferases"/>
    <property type="match status" value="1"/>
</dbReference>
<proteinExistence type="predicted"/>
<dbReference type="PANTHER" id="PTHR22916:SF3">
    <property type="entry name" value="UDP-GLCNAC:BETAGAL BETA-1,3-N-ACETYLGLUCOSAMINYLTRANSFERASE-LIKE PROTEIN 1"/>
    <property type="match status" value="1"/>
</dbReference>
<dbReference type="CDD" id="cd00761">
    <property type="entry name" value="Glyco_tranf_GTA_type"/>
    <property type="match status" value="1"/>
</dbReference>
<gene>
    <name evidence="2" type="ORF">OEG82_03200</name>
</gene>
<organism evidence="2 3">
    <name type="scientific">Hoeflea ulvae</name>
    <dbReference type="NCBI Taxonomy" id="2983764"/>
    <lineage>
        <taxon>Bacteria</taxon>
        <taxon>Pseudomonadati</taxon>
        <taxon>Pseudomonadota</taxon>
        <taxon>Alphaproteobacteria</taxon>
        <taxon>Hyphomicrobiales</taxon>
        <taxon>Rhizobiaceae</taxon>
        <taxon>Hoeflea</taxon>
    </lineage>
</organism>
<reference evidence="2" key="1">
    <citation type="submission" date="2022-10" db="EMBL/GenBank/DDBJ databases">
        <title>Hoeflea sp. J2-29, isolated from marine algae.</title>
        <authorList>
            <person name="Kristyanto S."/>
            <person name="Kim J.M."/>
            <person name="Jeon C.O."/>
        </authorList>
    </citation>
    <scope>NUCLEOTIDE SEQUENCE</scope>
    <source>
        <strain evidence="2">J2-29</strain>
    </source>
</reference>
<dbReference type="Proteomes" id="UP001081283">
    <property type="component" value="Unassembled WGS sequence"/>
</dbReference>
<accession>A0ABT3YAZ7</accession>
<keyword evidence="3" id="KW-1185">Reference proteome</keyword>
<dbReference type="RefSeq" id="WP_267611025.1">
    <property type="nucleotide sequence ID" value="NZ_JAOVZQ010000001.1"/>
</dbReference>
<comment type="caution">
    <text evidence="2">The sequence shown here is derived from an EMBL/GenBank/DDBJ whole genome shotgun (WGS) entry which is preliminary data.</text>
</comment>
<feature type="domain" description="Glycosyltransferase 2-like" evidence="1">
    <location>
        <begin position="5"/>
        <end position="128"/>
    </location>
</feature>
<name>A0ABT3YAZ7_9HYPH</name>